<dbReference type="InterPro" id="IPR045339">
    <property type="entry name" value="DUF6534"/>
</dbReference>
<feature type="transmembrane region" description="Helical" evidence="2">
    <location>
        <begin position="258"/>
        <end position="279"/>
    </location>
</feature>
<dbReference type="STRING" id="1314781.A0A165BVM4"/>
<feature type="transmembrane region" description="Helical" evidence="2">
    <location>
        <begin position="188"/>
        <end position="211"/>
    </location>
</feature>
<feature type="region of interest" description="Disordered" evidence="1">
    <location>
        <begin position="316"/>
        <end position="361"/>
    </location>
</feature>
<reference evidence="4 5" key="1">
    <citation type="journal article" date="2016" name="Mol. Biol. Evol.">
        <title>Comparative Genomics of Early-Diverging Mushroom-Forming Fungi Provides Insights into the Origins of Lignocellulose Decay Capabilities.</title>
        <authorList>
            <person name="Nagy L.G."/>
            <person name="Riley R."/>
            <person name="Tritt A."/>
            <person name="Adam C."/>
            <person name="Daum C."/>
            <person name="Floudas D."/>
            <person name="Sun H."/>
            <person name="Yadav J.S."/>
            <person name="Pangilinan J."/>
            <person name="Larsson K.H."/>
            <person name="Matsuura K."/>
            <person name="Barry K."/>
            <person name="Labutti K."/>
            <person name="Kuo R."/>
            <person name="Ohm R.A."/>
            <person name="Bhattacharya S.S."/>
            <person name="Shirouzu T."/>
            <person name="Yoshinaga Y."/>
            <person name="Martin F.M."/>
            <person name="Grigoriev I.V."/>
            <person name="Hibbett D.S."/>
        </authorList>
    </citation>
    <scope>NUCLEOTIDE SEQUENCE [LARGE SCALE GENOMIC DNA]</scope>
    <source>
        <strain evidence="4 5">HHB12029</strain>
    </source>
</reference>
<dbReference type="AlphaFoldDB" id="A0A165BVM4"/>
<keyword evidence="2" id="KW-0472">Membrane</keyword>
<feature type="transmembrane region" description="Helical" evidence="2">
    <location>
        <begin position="101"/>
        <end position="120"/>
    </location>
</feature>
<accession>A0A165BVM4</accession>
<feature type="domain" description="DUF6534" evidence="3">
    <location>
        <begin position="197"/>
        <end position="283"/>
    </location>
</feature>
<feature type="transmembrane region" description="Helical" evidence="2">
    <location>
        <begin position="23"/>
        <end position="48"/>
    </location>
</feature>
<evidence type="ECO:0000313" key="5">
    <source>
        <dbReference type="Proteomes" id="UP000077266"/>
    </source>
</evidence>
<feature type="transmembrane region" description="Helical" evidence="2">
    <location>
        <begin position="60"/>
        <end position="81"/>
    </location>
</feature>
<organism evidence="4 5">
    <name type="scientific">Exidia glandulosa HHB12029</name>
    <dbReference type="NCBI Taxonomy" id="1314781"/>
    <lineage>
        <taxon>Eukaryota</taxon>
        <taxon>Fungi</taxon>
        <taxon>Dikarya</taxon>
        <taxon>Basidiomycota</taxon>
        <taxon>Agaricomycotina</taxon>
        <taxon>Agaricomycetes</taxon>
        <taxon>Auriculariales</taxon>
        <taxon>Exidiaceae</taxon>
        <taxon>Exidia</taxon>
    </lineage>
</organism>
<dbReference type="EMBL" id="KV426400">
    <property type="protein sequence ID" value="KZV81321.1"/>
    <property type="molecule type" value="Genomic_DNA"/>
</dbReference>
<feature type="compositionally biased region" description="Polar residues" evidence="1">
    <location>
        <begin position="351"/>
        <end position="361"/>
    </location>
</feature>
<proteinExistence type="predicted"/>
<keyword evidence="5" id="KW-1185">Reference proteome</keyword>
<feature type="compositionally biased region" description="Basic and acidic residues" evidence="1">
    <location>
        <begin position="328"/>
        <end position="342"/>
    </location>
</feature>
<evidence type="ECO:0000313" key="4">
    <source>
        <dbReference type="EMBL" id="KZV81321.1"/>
    </source>
</evidence>
<dbReference type="InParanoid" id="A0A165BVM4"/>
<dbReference type="Proteomes" id="UP000077266">
    <property type="component" value="Unassembled WGS sequence"/>
</dbReference>
<protein>
    <recommendedName>
        <fullName evidence="3">DUF6534 domain-containing protein</fullName>
    </recommendedName>
</protein>
<evidence type="ECO:0000256" key="2">
    <source>
        <dbReference type="SAM" id="Phobius"/>
    </source>
</evidence>
<dbReference type="Pfam" id="PF20152">
    <property type="entry name" value="DUF6534"/>
    <property type="match status" value="1"/>
</dbReference>
<evidence type="ECO:0000259" key="3">
    <source>
        <dbReference type="Pfam" id="PF20152"/>
    </source>
</evidence>
<dbReference type="PANTHER" id="PTHR40465">
    <property type="entry name" value="CHROMOSOME 1, WHOLE GENOME SHOTGUN SEQUENCE"/>
    <property type="match status" value="1"/>
</dbReference>
<name>A0A165BVM4_EXIGL</name>
<dbReference type="OrthoDB" id="3270417at2759"/>
<sequence>MTTNATDLPPPIQFIVDHPAQTIGAWFCGGVGDFVLQGAIVALTVEYFARYPNDDRRHHALVIVMSVLNMLKTIQTIAILWHKLVLNFGDYYSAAGSTWFSISETLASEVICLIAQLYFISRRVASLLSCAPTNVFLRLYRMLGSSRILIILPLALTVTMGLAGNIALTVEVYHLPTVQALSNFNTTVIVALSGVLASDTIVTIATSLVLVQSKSGYKRTDSLISRLLRLTWLSAAFPAISALLNLVTYVVLAPSGNSYFIAFNFIMPKLYTISMLYTLNSRRQLAQGDQYIMSSQLVARSGGIVIETESIRFTDGRATEDTTADAKVAPHDEEHTYHEHPPQKYYRPHNVASTDSAPHAL</sequence>
<gene>
    <name evidence="4" type="ORF">EXIGLDRAFT_844708</name>
</gene>
<feature type="transmembrane region" description="Helical" evidence="2">
    <location>
        <begin position="148"/>
        <end position="168"/>
    </location>
</feature>
<feature type="transmembrane region" description="Helical" evidence="2">
    <location>
        <begin position="232"/>
        <end position="252"/>
    </location>
</feature>
<keyword evidence="2" id="KW-0812">Transmembrane</keyword>
<evidence type="ECO:0000256" key="1">
    <source>
        <dbReference type="SAM" id="MobiDB-lite"/>
    </source>
</evidence>
<keyword evidence="2" id="KW-1133">Transmembrane helix</keyword>
<dbReference type="PANTHER" id="PTHR40465:SF1">
    <property type="entry name" value="DUF6534 DOMAIN-CONTAINING PROTEIN"/>
    <property type="match status" value="1"/>
</dbReference>